<protein>
    <submittedName>
        <fullName evidence="2">Dynein light chain roadblock-type 1</fullName>
    </submittedName>
</protein>
<evidence type="ECO:0000313" key="2">
    <source>
        <dbReference type="WBParaSite" id="Csp11.Scaffold561.g3900.t1"/>
    </source>
</evidence>
<dbReference type="AlphaFoldDB" id="A0A1I7TA25"/>
<reference evidence="2" key="1">
    <citation type="submission" date="2016-11" db="UniProtKB">
        <authorList>
            <consortium name="WormBaseParasite"/>
        </authorList>
    </citation>
    <scope>IDENTIFICATION</scope>
</reference>
<proteinExistence type="predicted"/>
<keyword evidence="1" id="KW-1185">Reference proteome</keyword>
<dbReference type="Proteomes" id="UP000095282">
    <property type="component" value="Unplaced"/>
</dbReference>
<dbReference type="eggNOG" id="ENOG502R936">
    <property type="taxonomic scope" value="Eukaryota"/>
</dbReference>
<accession>A0A1I7TA25</accession>
<dbReference type="WBParaSite" id="Csp11.Scaffold561.g3900.t1">
    <property type="protein sequence ID" value="Csp11.Scaffold561.g3900.t1"/>
    <property type="gene ID" value="Csp11.Scaffold561.g3900"/>
</dbReference>
<name>A0A1I7TA25_9PELO</name>
<organism evidence="1 2">
    <name type="scientific">Caenorhabditis tropicalis</name>
    <dbReference type="NCBI Taxonomy" id="1561998"/>
    <lineage>
        <taxon>Eukaryota</taxon>
        <taxon>Metazoa</taxon>
        <taxon>Ecdysozoa</taxon>
        <taxon>Nematoda</taxon>
        <taxon>Chromadorea</taxon>
        <taxon>Rhabditida</taxon>
        <taxon>Rhabditina</taxon>
        <taxon>Rhabditomorpha</taxon>
        <taxon>Rhabditoidea</taxon>
        <taxon>Rhabditidae</taxon>
        <taxon>Peloderinae</taxon>
        <taxon>Caenorhabditis</taxon>
    </lineage>
</organism>
<sequence>MSKSGKKSKPKYTLENIQQIPNLVAFMVCKGNSIVHNTFPETENVRQIAYNAMRMATRTQGTEMRDLKIHTIQVQYDDFQVEMFQVGSHFCIVKKRAVETE</sequence>
<evidence type="ECO:0000313" key="1">
    <source>
        <dbReference type="Proteomes" id="UP000095282"/>
    </source>
</evidence>